<dbReference type="SMART" id="SM00587">
    <property type="entry name" value="CHK"/>
    <property type="match status" value="1"/>
</dbReference>
<protein>
    <submittedName>
        <fullName evidence="3">Uncharacterized protein LOC108734178</fullName>
    </submittedName>
</protein>
<dbReference type="AlphaFoldDB" id="A0A1W4WM38"/>
<dbReference type="SUPFAM" id="SSF56112">
    <property type="entry name" value="Protein kinase-like (PK-like)"/>
    <property type="match status" value="1"/>
</dbReference>
<dbReference type="InterPro" id="IPR004119">
    <property type="entry name" value="EcKL"/>
</dbReference>
<dbReference type="InterPro" id="IPR011009">
    <property type="entry name" value="Kinase-like_dom_sf"/>
</dbReference>
<dbReference type="OrthoDB" id="191037at2759"/>
<sequence>MNEISKLEDILPEEIRKSNSLLSYTIEPLTSAGDNYGSEVQLITLQLQDKSTNRIKETKVVAKRAPESEFIKKLFNTPVTFRKEVKFYQEVLPALRRFQNENGVDDLLTFVPKYYGGRLTLQVHSEEADNDAIFLLENLKVSGFRNEDRLVGFDLETSIVILDCLAKLHGTVLAFKTKKPEEFQKIVMPALEYPFTEIPLNTEAMKKLLDDIINAGIAADSSLAKKSKEIYEKLMKSMKIRYSPPKPNEIFATMCHNDFWVNNIMVKRSGEGSFVQCKVLDFQITQYGSPAKDVFFFLMSSTKRSVKEDHFETLCRHYFNTLMEVLEMFSVDTTSFSYELFLEEIKTVVQEDEFYHLMVMLKPIFASRGEANELKDYDMNNLLSNDVESDLYREQVAYTINKLYARKWI</sequence>
<dbReference type="InterPro" id="IPR015897">
    <property type="entry name" value="CHK_kinase-like"/>
</dbReference>
<evidence type="ECO:0000313" key="3">
    <source>
        <dbReference type="RefSeq" id="XP_018321115.1"/>
    </source>
</evidence>
<dbReference type="PANTHER" id="PTHR11012:SF55">
    <property type="entry name" value="BHLH DOMAIN-CONTAINING PROTEIN"/>
    <property type="match status" value="1"/>
</dbReference>
<reference evidence="3" key="1">
    <citation type="submission" date="2025-08" db="UniProtKB">
        <authorList>
            <consortium name="RefSeq"/>
        </authorList>
    </citation>
    <scope>IDENTIFICATION</scope>
    <source>
        <tissue evidence="3">Entire body</tissue>
    </source>
</reference>
<evidence type="ECO:0000313" key="2">
    <source>
        <dbReference type="Proteomes" id="UP000192223"/>
    </source>
</evidence>
<dbReference type="KEGG" id="apln:108734178"/>
<dbReference type="Proteomes" id="UP000192223">
    <property type="component" value="Unplaced"/>
</dbReference>
<dbReference type="Pfam" id="PF02958">
    <property type="entry name" value="EcKL"/>
    <property type="match status" value="1"/>
</dbReference>
<proteinExistence type="predicted"/>
<evidence type="ECO:0000259" key="1">
    <source>
        <dbReference type="SMART" id="SM00587"/>
    </source>
</evidence>
<dbReference type="InParanoid" id="A0A1W4WM38"/>
<feature type="domain" description="CHK kinase-like" evidence="1">
    <location>
        <begin position="134"/>
        <end position="328"/>
    </location>
</feature>
<dbReference type="Gene3D" id="3.90.1200.10">
    <property type="match status" value="1"/>
</dbReference>
<dbReference type="RefSeq" id="XP_018321115.1">
    <property type="nucleotide sequence ID" value="XM_018465613.1"/>
</dbReference>
<dbReference type="STRING" id="224129.A0A1W4WM38"/>
<gene>
    <name evidence="3" type="primary">LOC108734178</name>
</gene>
<organism evidence="2 3">
    <name type="scientific">Agrilus planipennis</name>
    <name type="common">Emerald ash borer</name>
    <name type="synonym">Agrilus marcopoli</name>
    <dbReference type="NCBI Taxonomy" id="224129"/>
    <lineage>
        <taxon>Eukaryota</taxon>
        <taxon>Metazoa</taxon>
        <taxon>Ecdysozoa</taxon>
        <taxon>Arthropoda</taxon>
        <taxon>Hexapoda</taxon>
        <taxon>Insecta</taxon>
        <taxon>Pterygota</taxon>
        <taxon>Neoptera</taxon>
        <taxon>Endopterygota</taxon>
        <taxon>Coleoptera</taxon>
        <taxon>Polyphaga</taxon>
        <taxon>Elateriformia</taxon>
        <taxon>Buprestoidea</taxon>
        <taxon>Buprestidae</taxon>
        <taxon>Agrilinae</taxon>
        <taxon>Agrilus</taxon>
    </lineage>
</organism>
<accession>A0A1W4WM38</accession>
<dbReference type="GeneID" id="108734178"/>
<dbReference type="PANTHER" id="PTHR11012">
    <property type="entry name" value="PROTEIN KINASE-LIKE DOMAIN-CONTAINING"/>
    <property type="match status" value="1"/>
</dbReference>
<keyword evidence="2" id="KW-1185">Reference proteome</keyword>
<name>A0A1W4WM38_AGRPL</name>